<evidence type="ECO:0000313" key="2">
    <source>
        <dbReference type="Proteomes" id="UP000299102"/>
    </source>
</evidence>
<organism evidence="1 2">
    <name type="scientific">Eumeta variegata</name>
    <name type="common">Bagworm moth</name>
    <name type="synonym">Eumeta japonica</name>
    <dbReference type="NCBI Taxonomy" id="151549"/>
    <lineage>
        <taxon>Eukaryota</taxon>
        <taxon>Metazoa</taxon>
        <taxon>Ecdysozoa</taxon>
        <taxon>Arthropoda</taxon>
        <taxon>Hexapoda</taxon>
        <taxon>Insecta</taxon>
        <taxon>Pterygota</taxon>
        <taxon>Neoptera</taxon>
        <taxon>Endopterygota</taxon>
        <taxon>Lepidoptera</taxon>
        <taxon>Glossata</taxon>
        <taxon>Ditrysia</taxon>
        <taxon>Tineoidea</taxon>
        <taxon>Psychidae</taxon>
        <taxon>Oiketicinae</taxon>
        <taxon>Eumeta</taxon>
    </lineage>
</organism>
<sequence length="185" mass="20074">MLRIITKKVRAAATRWTDLTRGVWEVAGIKNGMDVILSSEVHAPERLLARTCSKKGATRAKCARLWMCLCSQIGTGASDFDSKDEALDRGVNGPRPLTRGTLALSEDRHQFASVVRSNRGFDSQVEGSSKSRRGVAELGARVCSSTRAAECGTLFVARAAPALVAFGQTPTIPQMRHAFLDKKKD</sequence>
<evidence type="ECO:0000313" key="1">
    <source>
        <dbReference type="EMBL" id="GBP18548.1"/>
    </source>
</evidence>
<proteinExistence type="predicted"/>
<protein>
    <submittedName>
        <fullName evidence="1">Uncharacterized protein</fullName>
    </submittedName>
</protein>
<name>A0A4C1TX89_EUMVA</name>
<keyword evidence="2" id="KW-1185">Reference proteome</keyword>
<gene>
    <name evidence="1" type="ORF">EVAR_13009_1</name>
</gene>
<dbReference type="EMBL" id="BGZK01000098">
    <property type="protein sequence ID" value="GBP18548.1"/>
    <property type="molecule type" value="Genomic_DNA"/>
</dbReference>
<comment type="caution">
    <text evidence="1">The sequence shown here is derived from an EMBL/GenBank/DDBJ whole genome shotgun (WGS) entry which is preliminary data.</text>
</comment>
<dbReference type="AlphaFoldDB" id="A0A4C1TX89"/>
<dbReference type="Proteomes" id="UP000299102">
    <property type="component" value="Unassembled WGS sequence"/>
</dbReference>
<accession>A0A4C1TX89</accession>
<reference evidence="1 2" key="1">
    <citation type="journal article" date="2019" name="Commun. Biol.">
        <title>The bagworm genome reveals a unique fibroin gene that provides high tensile strength.</title>
        <authorList>
            <person name="Kono N."/>
            <person name="Nakamura H."/>
            <person name="Ohtoshi R."/>
            <person name="Tomita M."/>
            <person name="Numata K."/>
            <person name="Arakawa K."/>
        </authorList>
    </citation>
    <scope>NUCLEOTIDE SEQUENCE [LARGE SCALE GENOMIC DNA]</scope>
</reference>